<dbReference type="EMBL" id="ML993604">
    <property type="protein sequence ID" value="KAF2164351.1"/>
    <property type="molecule type" value="Genomic_DNA"/>
</dbReference>
<protein>
    <submittedName>
        <fullName evidence="1">Uncharacterized protein</fullName>
    </submittedName>
</protein>
<dbReference type="OrthoDB" id="204405at2759"/>
<keyword evidence="2" id="KW-1185">Reference proteome</keyword>
<dbReference type="AlphaFoldDB" id="A0A6A6CBE0"/>
<reference evidence="1" key="1">
    <citation type="journal article" date="2020" name="Stud. Mycol.">
        <title>101 Dothideomycetes genomes: a test case for predicting lifestyles and emergence of pathogens.</title>
        <authorList>
            <person name="Haridas S."/>
            <person name="Albert R."/>
            <person name="Binder M."/>
            <person name="Bloem J."/>
            <person name="Labutti K."/>
            <person name="Salamov A."/>
            <person name="Andreopoulos B."/>
            <person name="Baker S."/>
            <person name="Barry K."/>
            <person name="Bills G."/>
            <person name="Bluhm B."/>
            <person name="Cannon C."/>
            <person name="Castanera R."/>
            <person name="Culley D."/>
            <person name="Daum C."/>
            <person name="Ezra D."/>
            <person name="Gonzalez J."/>
            <person name="Henrissat B."/>
            <person name="Kuo A."/>
            <person name="Liang C."/>
            <person name="Lipzen A."/>
            <person name="Lutzoni F."/>
            <person name="Magnuson J."/>
            <person name="Mondo S."/>
            <person name="Nolan M."/>
            <person name="Ohm R."/>
            <person name="Pangilinan J."/>
            <person name="Park H.-J."/>
            <person name="Ramirez L."/>
            <person name="Alfaro M."/>
            <person name="Sun H."/>
            <person name="Tritt A."/>
            <person name="Yoshinaga Y."/>
            <person name="Zwiers L.-H."/>
            <person name="Turgeon B."/>
            <person name="Goodwin S."/>
            <person name="Spatafora J."/>
            <person name="Crous P."/>
            <person name="Grigoriev I."/>
        </authorList>
    </citation>
    <scope>NUCLEOTIDE SEQUENCE</scope>
    <source>
        <strain evidence="1">ATCC 36951</strain>
    </source>
</reference>
<name>A0A6A6CBE0_ZASCE</name>
<dbReference type="Proteomes" id="UP000799537">
    <property type="component" value="Unassembled WGS sequence"/>
</dbReference>
<sequence>MSQHSKRRDTESTLLYEGNFDQWQWQMSNFFIAKGRPTQAYPSIAYTDPDDIVHYCKSTLGDIEDVLSSITPALKNRIPVSLEVGIGQLYACLENLCLRPFRLLDLPPELRVRIYAEVVTSPNVQGVESDSSPLDRHAIPALAQSAQLIRREVLPEYFATNTFLIRASMPPTPGRRDPTTTGISLWKADVLREHIKDLRKVDLFVVARQDYVRSDGVLQLALKSVKLGVRFDKCRGVYIDVPVLLDQNSKNRLAVLTAMAETARQEKGHTGEAILELVGLVCTRDVEYSQPNFTHMSLMVPDSAR</sequence>
<proteinExistence type="predicted"/>
<gene>
    <name evidence="1" type="ORF">M409DRAFT_25230</name>
</gene>
<organism evidence="1 2">
    <name type="scientific">Zasmidium cellare ATCC 36951</name>
    <dbReference type="NCBI Taxonomy" id="1080233"/>
    <lineage>
        <taxon>Eukaryota</taxon>
        <taxon>Fungi</taxon>
        <taxon>Dikarya</taxon>
        <taxon>Ascomycota</taxon>
        <taxon>Pezizomycotina</taxon>
        <taxon>Dothideomycetes</taxon>
        <taxon>Dothideomycetidae</taxon>
        <taxon>Mycosphaerellales</taxon>
        <taxon>Mycosphaerellaceae</taxon>
        <taxon>Zasmidium</taxon>
    </lineage>
</organism>
<dbReference type="RefSeq" id="XP_033665240.1">
    <property type="nucleotide sequence ID" value="XM_033807599.1"/>
</dbReference>
<evidence type="ECO:0000313" key="2">
    <source>
        <dbReference type="Proteomes" id="UP000799537"/>
    </source>
</evidence>
<accession>A0A6A6CBE0</accession>
<evidence type="ECO:0000313" key="1">
    <source>
        <dbReference type="EMBL" id="KAF2164351.1"/>
    </source>
</evidence>
<dbReference type="GeneID" id="54560871"/>